<feature type="compositionally biased region" description="Basic and acidic residues" evidence="1">
    <location>
        <begin position="142"/>
        <end position="160"/>
    </location>
</feature>
<accession>A0A1E1WG95</accession>
<feature type="compositionally biased region" description="Basic and acidic residues" evidence="1">
    <location>
        <begin position="61"/>
        <end position="97"/>
    </location>
</feature>
<feature type="compositionally biased region" description="Basic and acidic residues" evidence="1">
    <location>
        <begin position="109"/>
        <end position="131"/>
    </location>
</feature>
<sequence>SAINKNELDSELKEQLSRNSDKVKVDGTTTTDVIINKKATEVKPQKQNSKEKISPKVINEIPDKEKNIKNTKVKTEDNFKPEVNKGKKSQDTDKENKLPTPTVTGEINEVNKIENKQSPKKEETPNKKVNESKPPQVTKNIKVIEKSSSEKTCKSNEEIQNKVTVSTSDKEVNKTSGPLPKVETKTEVNE</sequence>
<evidence type="ECO:0000313" key="2">
    <source>
        <dbReference type="EMBL" id="JAT85999.1"/>
    </source>
</evidence>
<gene>
    <name evidence="2" type="ORF">g.4144</name>
</gene>
<dbReference type="AlphaFoldDB" id="A0A1E1WG95"/>
<feature type="compositionally biased region" description="Basic and acidic residues" evidence="1">
    <location>
        <begin position="38"/>
        <end position="54"/>
    </location>
</feature>
<reference evidence="2" key="1">
    <citation type="submission" date="2015-09" db="EMBL/GenBank/DDBJ databases">
        <title>De novo assembly of Pectinophora gossypiella (Pink Bollworm) gut transcriptome.</title>
        <authorList>
            <person name="Tassone E.E."/>
        </authorList>
    </citation>
    <scope>NUCLEOTIDE SEQUENCE</scope>
</reference>
<proteinExistence type="predicted"/>
<dbReference type="EMBL" id="GDQN01005055">
    <property type="protein sequence ID" value="JAT85999.1"/>
    <property type="molecule type" value="Transcribed_RNA"/>
</dbReference>
<feature type="compositionally biased region" description="Basic and acidic residues" evidence="1">
    <location>
        <begin position="1"/>
        <end position="25"/>
    </location>
</feature>
<feature type="non-terminal residue" evidence="2">
    <location>
        <position position="1"/>
    </location>
</feature>
<name>A0A1E1WG95_PECGO</name>
<protein>
    <submittedName>
        <fullName evidence="2">Uncharacterized protein</fullName>
    </submittedName>
</protein>
<feature type="non-terminal residue" evidence="2">
    <location>
        <position position="190"/>
    </location>
</feature>
<dbReference type="OrthoDB" id="10047816at2759"/>
<organism evidence="2">
    <name type="scientific">Pectinophora gossypiella</name>
    <name type="common">Cotton pink bollworm</name>
    <name type="synonym">Depressaria gossypiella</name>
    <dbReference type="NCBI Taxonomy" id="13191"/>
    <lineage>
        <taxon>Eukaryota</taxon>
        <taxon>Metazoa</taxon>
        <taxon>Ecdysozoa</taxon>
        <taxon>Arthropoda</taxon>
        <taxon>Hexapoda</taxon>
        <taxon>Insecta</taxon>
        <taxon>Pterygota</taxon>
        <taxon>Neoptera</taxon>
        <taxon>Endopterygota</taxon>
        <taxon>Lepidoptera</taxon>
        <taxon>Glossata</taxon>
        <taxon>Ditrysia</taxon>
        <taxon>Gelechioidea</taxon>
        <taxon>Gelechiidae</taxon>
        <taxon>Apatetrinae</taxon>
        <taxon>Pectinophora</taxon>
    </lineage>
</organism>
<feature type="region of interest" description="Disordered" evidence="1">
    <location>
        <begin position="1"/>
        <end position="190"/>
    </location>
</feature>
<evidence type="ECO:0000256" key="1">
    <source>
        <dbReference type="SAM" id="MobiDB-lite"/>
    </source>
</evidence>